<accession>A0A445MJX7</accession>
<evidence type="ECO:0000256" key="5">
    <source>
        <dbReference type="SAM" id="Coils"/>
    </source>
</evidence>
<comment type="similarity">
    <text evidence="4">Belongs to the CRWN family.</text>
</comment>
<evidence type="ECO:0000256" key="1">
    <source>
        <dbReference type="ARBA" id="ARBA00023054"/>
    </source>
</evidence>
<dbReference type="PANTHER" id="PTHR31908">
    <property type="entry name" value="PROTEIN CROWDED NUCLEI 4"/>
    <property type="match status" value="1"/>
</dbReference>
<reference evidence="7" key="1">
    <citation type="journal article" date="2018" name="Data Brief">
        <title>Genome sequence data from 17 accessions of Ensete ventricosum, a staple food crop for millions in Ethiopia.</title>
        <authorList>
            <person name="Yemataw Z."/>
            <person name="Muzemil S."/>
            <person name="Ambachew D."/>
            <person name="Tripathi L."/>
            <person name="Tesfaye K."/>
            <person name="Chala A."/>
            <person name="Farbos A."/>
            <person name="O'Neill P."/>
            <person name="Moore K."/>
            <person name="Grant M."/>
            <person name="Studholme D.J."/>
        </authorList>
    </citation>
    <scope>NUCLEOTIDE SEQUENCE [LARGE SCALE GENOMIC DNA]</scope>
    <source>
        <tissue evidence="7">Leaf</tissue>
    </source>
</reference>
<gene>
    <name evidence="7" type="ORF">BHM03_00037953</name>
</gene>
<organism evidence="7">
    <name type="scientific">Ensete ventricosum</name>
    <name type="common">Abyssinian banana</name>
    <name type="synonym">Musa ensete</name>
    <dbReference type="NCBI Taxonomy" id="4639"/>
    <lineage>
        <taxon>Eukaryota</taxon>
        <taxon>Viridiplantae</taxon>
        <taxon>Streptophyta</taxon>
        <taxon>Embryophyta</taxon>
        <taxon>Tracheophyta</taxon>
        <taxon>Spermatophyta</taxon>
        <taxon>Magnoliopsida</taxon>
        <taxon>Liliopsida</taxon>
        <taxon>Zingiberales</taxon>
        <taxon>Musaceae</taxon>
        <taxon>Ensete</taxon>
    </lineage>
</organism>
<comment type="subcellular location">
    <subcellularLocation>
        <location evidence="3">Nucleus lamina</location>
    </subcellularLocation>
</comment>
<dbReference type="GO" id="GO:0005652">
    <property type="term" value="C:nuclear lamina"/>
    <property type="evidence" value="ECO:0007669"/>
    <property type="project" value="UniProtKB-SubCell"/>
</dbReference>
<dbReference type="GO" id="GO:0006997">
    <property type="term" value="P:nucleus organization"/>
    <property type="evidence" value="ECO:0007669"/>
    <property type="project" value="InterPro"/>
</dbReference>
<evidence type="ECO:0000256" key="3">
    <source>
        <dbReference type="ARBA" id="ARBA00024186"/>
    </source>
</evidence>
<dbReference type="InterPro" id="IPR040418">
    <property type="entry name" value="CRWN"/>
</dbReference>
<keyword evidence="1 5" id="KW-0175">Coiled coil</keyword>
<keyword evidence="6" id="KW-0812">Transmembrane</keyword>
<dbReference type="PANTHER" id="PTHR31908:SF11">
    <property type="entry name" value="PROTEIN CROWDED NUCLEI 1"/>
    <property type="match status" value="1"/>
</dbReference>
<feature type="coiled-coil region" evidence="5">
    <location>
        <begin position="307"/>
        <end position="348"/>
    </location>
</feature>
<dbReference type="AlphaFoldDB" id="A0A445MJX7"/>
<dbReference type="Proteomes" id="UP000290560">
    <property type="component" value="Unassembled WGS sequence"/>
</dbReference>
<proteinExistence type="inferred from homology"/>
<evidence type="ECO:0000256" key="6">
    <source>
        <dbReference type="SAM" id="Phobius"/>
    </source>
</evidence>
<keyword evidence="6" id="KW-1133">Transmembrane helix</keyword>
<evidence type="ECO:0000256" key="4">
    <source>
        <dbReference type="ARBA" id="ARBA00024208"/>
    </source>
</evidence>
<protein>
    <submittedName>
        <fullName evidence="7">Uncharacterized protein</fullName>
    </submittedName>
</protein>
<keyword evidence="2" id="KW-0539">Nucleus</keyword>
<evidence type="ECO:0000256" key="2">
    <source>
        <dbReference type="ARBA" id="ARBA00023242"/>
    </source>
</evidence>
<keyword evidence="6" id="KW-0472">Membrane</keyword>
<name>A0A445MJX7_ENSVE</name>
<feature type="transmembrane region" description="Helical" evidence="6">
    <location>
        <begin position="356"/>
        <end position="375"/>
    </location>
</feature>
<sequence length="380" mass="42695">MPFAVFLGTQRLERTSRGHGSGCVNGESGQQGQPPIGDFVPLDYHKCPSQAHLIYCVTATRPVRAQPHSAVRIACIKGGGVDQGYYGQHGHKLYRSTFVMVRHRPRTVVPVPLKAVAKVRRNRAKGCGREAQRRKEALRFVLVYVLKFLDEELVFLMFTPQRKGWSPSPRYGDGVDNRMTTPVVNTRTGSGVAFLKGKGKSAVEALPPPPPLQALLGENGSTGVVDQGDAEVWRSFREAGLLDESSLQRKDRDALIHRISELEKEVSGDILEKALREMRSELAEVKFTSDKKLDDAHALEIGLEEKYLEVEQKLHAADAKLAEASRKSSDVDRKLEDVEAREHKLQKEYRLFDSGYVFYPFVIFLYLPISPWIWLSSVWV</sequence>
<dbReference type="EMBL" id="KV876277">
    <property type="protein sequence ID" value="RZR74526.1"/>
    <property type="molecule type" value="Genomic_DNA"/>
</dbReference>
<evidence type="ECO:0000313" key="7">
    <source>
        <dbReference type="EMBL" id="RZR74526.1"/>
    </source>
</evidence>